<evidence type="ECO:0000313" key="2">
    <source>
        <dbReference type="EMBL" id="TBT93138.1"/>
    </source>
</evidence>
<sequence>MTSLGDHLDQLDTLTAELVREQPPPEQAGQILAGWPGVADAAARALLRIPTLNSDDTAGLFRSLIDLAHQPTPAGGGLAPMASIADAYAGVRDRLDDQPVARGADVHHAQILHSRLTRPLNTLAEWTSFYAAPHQPSLQAAFDDLARSTRSRHLDTGTRYADLGAVDLHADDPILRAAARWATHVTATLQPERVSTSGLRATLGDLNITTATAYYLTKAVLLTRHVDPTIGTDAVAALWDARNEWRIQARQFPRDLRLGDLISAERNHTAATLRDTLSHHFHDARGDWLPAGELTTRYTPQQVLLYARALAEITDGVGVHYLNALRHLPELSAKRVDPTYRPVFAAGTDLTKARRERWLPIAANDHELRQLATRATLAVSETGRALDTIRDTALTGTPGQGRAGTVGRPTPTVTKEALTKVIATLDAMIPTTHHKHGHINPGTRPAWANGNTPPESLPDVRTPALIQRESRVSPQSAPARSSPNSFHV</sequence>
<gene>
    <name evidence="2" type="ORF">ET996_12440</name>
</gene>
<proteinExistence type="predicted"/>
<dbReference type="AlphaFoldDB" id="A0A4V2JSY5"/>
<dbReference type="RefSeq" id="WP_131172881.1">
    <property type="nucleotide sequence ID" value="NZ_FXTL01000018.1"/>
</dbReference>
<comment type="caution">
    <text evidence="2">The sequence shown here is derived from an EMBL/GenBank/DDBJ whole genome shotgun (WGS) entry which is preliminary data.</text>
</comment>
<organism evidence="2 3">
    <name type="scientific">Propioniciclava tarda</name>
    <dbReference type="NCBI Taxonomy" id="433330"/>
    <lineage>
        <taxon>Bacteria</taxon>
        <taxon>Bacillati</taxon>
        <taxon>Actinomycetota</taxon>
        <taxon>Actinomycetes</taxon>
        <taxon>Propionibacteriales</taxon>
        <taxon>Propionibacteriaceae</taxon>
        <taxon>Propioniciclava</taxon>
    </lineage>
</organism>
<feature type="region of interest" description="Disordered" evidence="1">
    <location>
        <begin position="432"/>
        <end position="488"/>
    </location>
</feature>
<protein>
    <submittedName>
        <fullName evidence="2">Uncharacterized protein</fullName>
    </submittedName>
</protein>
<name>A0A4V2JSY5_PROTD</name>
<evidence type="ECO:0000256" key="1">
    <source>
        <dbReference type="SAM" id="MobiDB-lite"/>
    </source>
</evidence>
<accession>A0A4V2JSY5</accession>
<feature type="compositionally biased region" description="Polar residues" evidence="1">
    <location>
        <begin position="472"/>
        <end position="488"/>
    </location>
</feature>
<reference evidence="2 3" key="1">
    <citation type="submission" date="2019-01" db="EMBL/GenBank/DDBJ databases">
        <title>Lactibacter flavus gen. nov., sp. nov., a novel bacterium of the family Propionibacteriaceae isolated from raw milk and dairy products.</title>
        <authorList>
            <person name="Huptas C."/>
            <person name="Wenning M."/>
            <person name="Breitenwieser F."/>
            <person name="Doll E."/>
            <person name="Von Neubeck M."/>
            <person name="Busse H.-J."/>
            <person name="Scherer S."/>
        </authorList>
    </citation>
    <scope>NUCLEOTIDE SEQUENCE [LARGE SCALE GENOMIC DNA]</scope>
    <source>
        <strain evidence="2 3">DSM 22130</strain>
    </source>
</reference>
<keyword evidence="3" id="KW-1185">Reference proteome</keyword>
<dbReference type="EMBL" id="SDMR01000018">
    <property type="protein sequence ID" value="TBT93138.1"/>
    <property type="molecule type" value="Genomic_DNA"/>
</dbReference>
<dbReference type="Proteomes" id="UP000291933">
    <property type="component" value="Unassembled WGS sequence"/>
</dbReference>
<evidence type="ECO:0000313" key="3">
    <source>
        <dbReference type="Proteomes" id="UP000291933"/>
    </source>
</evidence>